<dbReference type="Gramene" id="Pp3c5_19240V3.1">
    <property type="protein sequence ID" value="Pp3c5_19240V3.1"/>
    <property type="gene ID" value="Pp3c5_19240"/>
</dbReference>
<evidence type="ECO:0000313" key="1">
    <source>
        <dbReference type="EMBL" id="PNR54198.1"/>
    </source>
</evidence>
<dbReference type="AlphaFoldDB" id="A0A2K1KK90"/>
<sequence length="239" mass="27921">MWLTGQGSLQSLVCRSSTCFTLPPGHHGITTFEAHEGEDEESAMDPTWPHLQIEFEFLLWYVVSPDTDAMVAKRYFDRSFVIRFLDRWTRWFALPFKEEHKVFLVRALLPLHEPNGVSVYHQQLSYCIIGSVEKDFNGKEALYLGELEEVLEFQCCMEPLFRQLNRCLNSPHFQVAEHALFFWNNDHINVRKLLLEMDNVLFHECNRKYQNDLAKARILAAKREETWKSLDAAAAANHS</sequence>
<reference evidence="1 3" key="2">
    <citation type="journal article" date="2018" name="Plant J.">
        <title>The Physcomitrella patens chromosome-scale assembly reveals moss genome structure and evolution.</title>
        <authorList>
            <person name="Lang D."/>
            <person name="Ullrich K.K."/>
            <person name="Murat F."/>
            <person name="Fuchs J."/>
            <person name="Jenkins J."/>
            <person name="Haas F.B."/>
            <person name="Piednoel M."/>
            <person name="Gundlach H."/>
            <person name="Van Bel M."/>
            <person name="Meyberg R."/>
            <person name="Vives C."/>
            <person name="Morata J."/>
            <person name="Symeonidi A."/>
            <person name="Hiss M."/>
            <person name="Muchero W."/>
            <person name="Kamisugi Y."/>
            <person name="Saleh O."/>
            <person name="Blanc G."/>
            <person name="Decker E.L."/>
            <person name="van Gessel N."/>
            <person name="Grimwood J."/>
            <person name="Hayes R.D."/>
            <person name="Graham S.W."/>
            <person name="Gunter L.E."/>
            <person name="McDaniel S.F."/>
            <person name="Hoernstein S.N.W."/>
            <person name="Larsson A."/>
            <person name="Li F.W."/>
            <person name="Perroud P.F."/>
            <person name="Phillips J."/>
            <person name="Ranjan P."/>
            <person name="Rokshar D.S."/>
            <person name="Rothfels C.J."/>
            <person name="Schneider L."/>
            <person name="Shu S."/>
            <person name="Stevenson D.W."/>
            <person name="Thummler F."/>
            <person name="Tillich M."/>
            <person name="Villarreal Aguilar J.C."/>
            <person name="Widiez T."/>
            <person name="Wong G.K."/>
            <person name="Wymore A."/>
            <person name="Zhang Y."/>
            <person name="Zimmer A.D."/>
            <person name="Quatrano R.S."/>
            <person name="Mayer K.F.X."/>
            <person name="Goodstein D."/>
            <person name="Casacuberta J.M."/>
            <person name="Vandepoele K."/>
            <person name="Reski R."/>
            <person name="Cuming A.C."/>
            <person name="Tuskan G.A."/>
            <person name="Maumus F."/>
            <person name="Salse J."/>
            <person name="Schmutz J."/>
            <person name="Rensing S.A."/>
        </authorList>
    </citation>
    <scope>NUCLEOTIDE SEQUENCE [LARGE SCALE GENOMIC DNA]</scope>
    <source>
        <strain evidence="2 3">cv. Gransden 2004</strain>
    </source>
</reference>
<dbReference type="PaxDb" id="3218-PP1S93_49V6.1"/>
<dbReference type="GO" id="GO:0007165">
    <property type="term" value="P:signal transduction"/>
    <property type="evidence" value="ECO:0007669"/>
    <property type="project" value="InterPro"/>
</dbReference>
<dbReference type="GO" id="GO:0000159">
    <property type="term" value="C:protein phosphatase type 2A complex"/>
    <property type="evidence" value="ECO:0007669"/>
    <property type="project" value="InterPro"/>
</dbReference>
<proteinExistence type="predicted"/>
<evidence type="ECO:0000313" key="3">
    <source>
        <dbReference type="Proteomes" id="UP000006727"/>
    </source>
</evidence>
<dbReference type="PANTHER" id="PTHR10257:SF3">
    <property type="entry name" value="SERINE_THREONINE-PROTEIN PHOSPHATASE 2A 56 KDA REGULATORY SUBUNIT GAMMA ISOFORM"/>
    <property type="match status" value="1"/>
</dbReference>
<dbReference type="EnsemblPlants" id="Pp3c5_19240V3.1">
    <property type="protein sequence ID" value="Pp3c5_19240V3.1"/>
    <property type="gene ID" value="Pp3c5_19240"/>
</dbReference>
<name>A0A2K1KK90_PHYPA</name>
<dbReference type="GO" id="GO:0051177">
    <property type="term" value="P:meiotic sister chromatid cohesion"/>
    <property type="evidence" value="ECO:0000318"/>
    <property type="project" value="GO_Central"/>
</dbReference>
<dbReference type="Gene3D" id="1.25.10.10">
    <property type="entry name" value="Leucine-rich Repeat Variant"/>
    <property type="match status" value="2"/>
</dbReference>
<gene>
    <name evidence="1" type="ORF">PHYPA_007875</name>
</gene>
<protein>
    <submittedName>
        <fullName evidence="1 2">Uncharacterized protein</fullName>
    </submittedName>
</protein>
<dbReference type="PANTHER" id="PTHR10257">
    <property type="entry name" value="SERINE/THREONINE PROTEIN PHOSPHATASE 2A PP2A REGULATORY SUBUNIT B"/>
    <property type="match status" value="1"/>
</dbReference>
<dbReference type="Proteomes" id="UP000006727">
    <property type="component" value="Chromosome 5"/>
</dbReference>
<dbReference type="GO" id="GO:0072542">
    <property type="term" value="F:protein phosphatase activator activity"/>
    <property type="evidence" value="ECO:0000318"/>
    <property type="project" value="GO_Central"/>
</dbReference>
<dbReference type="Pfam" id="PF01603">
    <property type="entry name" value="B56"/>
    <property type="match status" value="2"/>
</dbReference>
<reference evidence="1 3" key="1">
    <citation type="journal article" date="2008" name="Science">
        <title>The Physcomitrella genome reveals evolutionary insights into the conquest of land by plants.</title>
        <authorList>
            <person name="Rensing S."/>
            <person name="Lang D."/>
            <person name="Zimmer A."/>
            <person name="Terry A."/>
            <person name="Salamov A."/>
            <person name="Shapiro H."/>
            <person name="Nishiyama T."/>
            <person name="Perroud P.-F."/>
            <person name="Lindquist E."/>
            <person name="Kamisugi Y."/>
            <person name="Tanahashi T."/>
            <person name="Sakakibara K."/>
            <person name="Fujita T."/>
            <person name="Oishi K."/>
            <person name="Shin-I T."/>
            <person name="Kuroki Y."/>
            <person name="Toyoda A."/>
            <person name="Suzuki Y."/>
            <person name="Hashimoto A."/>
            <person name="Yamaguchi K."/>
            <person name="Sugano A."/>
            <person name="Kohara Y."/>
            <person name="Fujiyama A."/>
            <person name="Anterola A."/>
            <person name="Aoki S."/>
            <person name="Ashton N."/>
            <person name="Barbazuk W.B."/>
            <person name="Barker E."/>
            <person name="Bennetzen J."/>
            <person name="Bezanilla M."/>
            <person name="Blankenship R."/>
            <person name="Cho S.H."/>
            <person name="Dutcher S."/>
            <person name="Estelle M."/>
            <person name="Fawcett J.A."/>
            <person name="Gundlach H."/>
            <person name="Hanada K."/>
            <person name="Heyl A."/>
            <person name="Hicks K.A."/>
            <person name="Hugh J."/>
            <person name="Lohr M."/>
            <person name="Mayer K."/>
            <person name="Melkozernov A."/>
            <person name="Murata T."/>
            <person name="Nelson D."/>
            <person name="Pils B."/>
            <person name="Prigge M."/>
            <person name="Reiss B."/>
            <person name="Renner T."/>
            <person name="Rombauts S."/>
            <person name="Rushton P."/>
            <person name="Sanderfoot A."/>
            <person name="Schween G."/>
            <person name="Shiu S.-H."/>
            <person name="Stueber K."/>
            <person name="Theodoulou F.L."/>
            <person name="Tu H."/>
            <person name="Van de Peer Y."/>
            <person name="Verrier P.J."/>
            <person name="Waters E."/>
            <person name="Wood A."/>
            <person name="Yang L."/>
            <person name="Cove D."/>
            <person name="Cuming A."/>
            <person name="Hasebe M."/>
            <person name="Lucas S."/>
            <person name="Mishler D.B."/>
            <person name="Reski R."/>
            <person name="Grigoriev I."/>
            <person name="Quatrano R.S."/>
            <person name="Boore J.L."/>
        </authorList>
    </citation>
    <scope>NUCLEOTIDE SEQUENCE [LARGE SCALE GENOMIC DNA]</scope>
    <source>
        <strain evidence="2 3">cv. Gransden 2004</strain>
    </source>
</reference>
<dbReference type="InterPro" id="IPR002554">
    <property type="entry name" value="PP2A_B56"/>
</dbReference>
<dbReference type="SUPFAM" id="SSF48371">
    <property type="entry name" value="ARM repeat"/>
    <property type="match status" value="1"/>
</dbReference>
<evidence type="ECO:0000313" key="2">
    <source>
        <dbReference type="EnsemblPlants" id="Pp3c5_19240V3.1"/>
    </source>
</evidence>
<dbReference type="InterPro" id="IPR016024">
    <property type="entry name" value="ARM-type_fold"/>
</dbReference>
<dbReference type="InParanoid" id="A0A2K1KK90"/>
<reference evidence="2" key="3">
    <citation type="submission" date="2020-12" db="UniProtKB">
        <authorList>
            <consortium name="EnsemblPlants"/>
        </authorList>
    </citation>
    <scope>IDENTIFICATION</scope>
</reference>
<dbReference type="InterPro" id="IPR011989">
    <property type="entry name" value="ARM-like"/>
</dbReference>
<organism evidence="1">
    <name type="scientific">Physcomitrium patens</name>
    <name type="common">Spreading-leaved earth moss</name>
    <name type="synonym">Physcomitrella patens</name>
    <dbReference type="NCBI Taxonomy" id="3218"/>
    <lineage>
        <taxon>Eukaryota</taxon>
        <taxon>Viridiplantae</taxon>
        <taxon>Streptophyta</taxon>
        <taxon>Embryophyta</taxon>
        <taxon>Bryophyta</taxon>
        <taxon>Bryophytina</taxon>
        <taxon>Bryopsida</taxon>
        <taxon>Funariidae</taxon>
        <taxon>Funariales</taxon>
        <taxon>Funariaceae</taxon>
        <taxon>Physcomitrium</taxon>
    </lineage>
</organism>
<dbReference type="EMBL" id="ABEU02000005">
    <property type="protein sequence ID" value="PNR54198.1"/>
    <property type="molecule type" value="Genomic_DNA"/>
</dbReference>
<dbReference type="STRING" id="3218.A0A2K1KK90"/>
<keyword evidence="3" id="KW-1185">Reference proteome</keyword>
<accession>A0A2K1KK90</accession>